<keyword evidence="4" id="KW-0223">Dioxygenase</keyword>
<evidence type="ECO:0000256" key="3">
    <source>
        <dbReference type="ARBA" id="ARBA00023002"/>
    </source>
</evidence>
<keyword evidence="1" id="KW-0285">Flavoprotein</keyword>
<dbReference type="InterPro" id="IPR004136">
    <property type="entry name" value="NMO"/>
</dbReference>
<evidence type="ECO:0000313" key="4">
    <source>
        <dbReference type="EMBL" id="KAJ7758368.1"/>
    </source>
</evidence>
<dbReference type="GO" id="GO:0018580">
    <property type="term" value="F:nitronate monooxygenase activity"/>
    <property type="evidence" value="ECO:0007669"/>
    <property type="project" value="InterPro"/>
</dbReference>
<proteinExistence type="predicted"/>
<dbReference type="InterPro" id="IPR013785">
    <property type="entry name" value="Aldolase_TIM"/>
</dbReference>
<reference evidence="4" key="1">
    <citation type="submission" date="2023-03" db="EMBL/GenBank/DDBJ databases">
        <title>Massive genome expansion in bonnet fungi (Mycena s.s.) driven by repeated elements and novel gene families across ecological guilds.</title>
        <authorList>
            <consortium name="Lawrence Berkeley National Laboratory"/>
            <person name="Harder C.B."/>
            <person name="Miyauchi S."/>
            <person name="Viragh M."/>
            <person name="Kuo A."/>
            <person name="Thoen E."/>
            <person name="Andreopoulos B."/>
            <person name="Lu D."/>
            <person name="Skrede I."/>
            <person name="Drula E."/>
            <person name="Henrissat B."/>
            <person name="Morin E."/>
            <person name="Kohler A."/>
            <person name="Barry K."/>
            <person name="LaButti K."/>
            <person name="Morin E."/>
            <person name="Salamov A."/>
            <person name="Lipzen A."/>
            <person name="Mereny Z."/>
            <person name="Hegedus B."/>
            <person name="Baldrian P."/>
            <person name="Stursova M."/>
            <person name="Weitz H."/>
            <person name="Taylor A."/>
            <person name="Grigoriev I.V."/>
            <person name="Nagy L.G."/>
            <person name="Martin F."/>
            <person name="Kauserud H."/>
        </authorList>
    </citation>
    <scope>NUCLEOTIDE SEQUENCE</scope>
    <source>
        <strain evidence="4">CBHHK182m</strain>
    </source>
</reference>
<evidence type="ECO:0000313" key="5">
    <source>
        <dbReference type="Proteomes" id="UP001215598"/>
    </source>
</evidence>
<organism evidence="4 5">
    <name type="scientific">Mycena metata</name>
    <dbReference type="NCBI Taxonomy" id="1033252"/>
    <lineage>
        <taxon>Eukaryota</taxon>
        <taxon>Fungi</taxon>
        <taxon>Dikarya</taxon>
        <taxon>Basidiomycota</taxon>
        <taxon>Agaricomycotina</taxon>
        <taxon>Agaricomycetes</taxon>
        <taxon>Agaricomycetidae</taxon>
        <taxon>Agaricales</taxon>
        <taxon>Marasmiineae</taxon>
        <taxon>Mycenaceae</taxon>
        <taxon>Mycena</taxon>
    </lineage>
</organism>
<protein>
    <submittedName>
        <fullName evidence="4">2-nitropropane dioxygenase</fullName>
    </submittedName>
</protein>
<dbReference type="Pfam" id="PF03060">
    <property type="entry name" value="NMO"/>
    <property type="match status" value="1"/>
</dbReference>
<dbReference type="SUPFAM" id="SSF51412">
    <property type="entry name" value="Inosine monophosphate dehydrogenase (IMPDH)"/>
    <property type="match status" value="1"/>
</dbReference>
<dbReference type="PANTHER" id="PTHR32332:SF31">
    <property type="entry name" value="2-NITROPROPANE DIOXYGENASE FAMILY, PUTATIVE (AFU_ORTHOLOGUE AFUA_2G09850)-RELATED"/>
    <property type="match status" value="1"/>
</dbReference>
<keyword evidence="3" id="KW-0560">Oxidoreductase</keyword>
<evidence type="ECO:0000256" key="1">
    <source>
        <dbReference type="ARBA" id="ARBA00022630"/>
    </source>
</evidence>
<dbReference type="GO" id="GO:0051213">
    <property type="term" value="F:dioxygenase activity"/>
    <property type="evidence" value="ECO:0007669"/>
    <property type="project" value="UniProtKB-KW"/>
</dbReference>
<gene>
    <name evidence="4" type="ORF">B0H16DRAFT_1535972</name>
</gene>
<dbReference type="AlphaFoldDB" id="A0AAD7J9G1"/>
<dbReference type="EMBL" id="JARKIB010000042">
    <property type="protein sequence ID" value="KAJ7758368.1"/>
    <property type="molecule type" value="Genomic_DNA"/>
</dbReference>
<keyword evidence="2" id="KW-0288">FMN</keyword>
<evidence type="ECO:0000256" key="2">
    <source>
        <dbReference type="ARBA" id="ARBA00022643"/>
    </source>
</evidence>
<dbReference type="CDD" id="cd04730">
    <property type="entry name" value="NPD_like"/>
    <property type="match status" value="1"/>
</dbReference>
<sequence>MIPINTPLTKRLNIKTPIICAPMPFADTLELAAAVTSAGGLGNIGADGDSTAILKDKIQKIRTALKIADGAPVPIAVGFIGWLLDRTEVTEDPRLGAVLDERPTAVWFAFGVDLYKHVDTVHAHEKKSGRKTFVFVIVSSVEDARRAASHGVDAVVVQGTEAGGHGGAEAPPLLTLLQAVLHEFKAGGGPLVVAAGGISTGAQIAALLTMGADGVVLGTRFLFTDECEYSPAKKDVLLKADLNATVRAMVFDEVRRTMGWPPNWDGRAIANKLMEDYKAGLSLEERVQKFNDSAKNGDSDRLIVYAGIGAGLVNEIKGAAEVLRELHEDAVEHLQRATKLLS</sequence>
<name>A0AAD7J9G1_9AGAR</name>
<comment type="caution">
    <text evidence="4">The sequence shown here is derived from an EMBL/GenBank/DDBJ whole genome shotgun (WGS) entry which is preliminary data.</text>
</comment>
<dbReference type="Proteomes" id="UP001215598">
    <property type="component" value="Unassembled WGS sequence"/>
</dbReference>
<accession>A0AAD7J9G1</accession>
<dbReference type="Gene3D" id="3.20.20.70">
    <property type="entry name" value="Aldolase class I"/>
    <property type="match status" value="1"/>
</dbReference>
<dbReference type="PANTHER" id="PTHR32332">
    <property type="entry name" value="2-NITROPROPANE DIOXYGENASE"/>
    <property type="match status" value="1"/>
</dbReference>
<keyword evidence="5" id="KW-1185">Reference proteome</keyword>